<dbReference type="AlphaFoldDB" id="A0A9D1XA87"/>
<evidence type="ECO:0000313" key="12">
    <source>
        <dbReference type="EMBL" id="HIX75789.1"/>
    </source>
</evidence>
<comment type="similarity">
    <text evidence="2">Belongs to the TonB family.</text>
</comment>
<dbReference type="InterPro" id="IPR006260">
    <property type="entry name" value="TonB/TolA_C"/>
</dbReference>
<feature type="domain" description="TonB C-terminal" evidence="11">
    <location>
        <begin position="141"/>
        <end position="231"/>
    </location>
</feature>
<dbReference type="PANTHER" id="PTHR33446">
    <property type="entry name" value="PROTEIN TONB-RELATED"/>
    <property type="match status" value="1"/>
</dbReference>
<sequence>MEVKKSPKADLERGKALNTLMGFVVGLAIVFVGFEWSTRDVMVVKESDQVQDIIAEEEVEITRPENTPPPPPPPPAPVVTEVLNVVEDDVELEQQDILTSEDTQEAAQTAVYTPPAAVEEEEEEAAQQIFTVVEEMPEFPGGMNELLKYLAKSIKYPVIAQENGIQGRVICAFVVNRDGSIVDAEVLRGVDPSLDKEALRVIMSMPKWKPGKQRGKPVRVKYTVPVTFRLQ</sequence>
<evidence type="ECO:0000259" key="11">
    <source>
        <dbReference type="PROSITE" id="PS52015"/>
    </source>
</evidence>
<keyword evidence="6 10" id="KW-0812">Transmembrane</keyword>
<evidence type="ECO:0000256" key="3">
    <source>
        <dbReference type="ARBA" id="ARBA00022448"/>
    </source>
</evidence>
<accession>A0A9D1XA87</accession>
<evidence type="ECO:0000313" key="13">
    <source>
        <dbReference type="Proteomes" id="UP000886740"/>
    </source>
</evidence>
<dbReference type="EMBL" id="DXEL01000084">
    <property type="protein sequence ID" value="HIX75789.1"/>
    <property type="molecule type" value="Genomic_DNA"/>
</dbReference>
<evidence type="ECO:0000256" key="5">
    <source>
        <dbReference type="ARBA" id="ARBA00022519"/>
    </source>
</evidence>
<dbReference type="InterPro" id="IPR037682">
    <property type="entry name" value="TonB_C"/>
</dbReference>
<evidence type="ECO:0000256" key="1">
    <source>
        <dbReference type="ARBA" id="ARBA00004383"/>
    </source>
</evidence>
<dbReference type="GO" id="GO:0015891">
    <property type="term" value="P:siderophore transport"/>
    <property type="evidence" value="ECO:0007669"/>
    <property type="project" value="InterPro"/>
</dbReference>
<dbReference type="InterPro" id="IPR003538">
    <property type="entry name" value="TonB"/>
</dbReference>
<dbReference type="GO" id="GO:0015031">
    <property type="term" value="P:protein transport"/>
    <property type="evidence" value="ECO:0007669"/>
    <property type="project" value="UniProtKB-KW"/>
</dbReference>
<dbReference type="GO" id="GO:0031992">
    <property type="term" value="F:energy transducer activity"/>
    <property type="evidence" value="ECO:0007669"/>
    <property type="project" value="InterPro"/>
</dbReference>
<evidence type="ECO:0000256" key="10">
    <source>
        <dbReference type="SAM" id="Phobius"/>
    </source>
</evidence>
<reference evidence="12" key="1">
    <citation type="journal article" date="2021" name="PeerJ">
        <title>Extensive microbial diversity within the chicken gut microbiome revealed by metagenomics and culture.</title>
        <authorList>
            <person name="Gilroy R."/>
            <person name="Ravi A."/>
            <person name="Getino M."/>
            <person name="Pursley I."/>
            <person name="Horton D.L."/>
            <person name="Alikhan N.F."/>
            <person name="Baker D."/>
            <person name="Gharbi K."/>
            <person name="Hall N."/>
            <person name="Watson M."/>
            <person name="Adriaenssens E.M."/>
            <person name="Foster-Nyarko E."/>
            <person name="Jarju S."/>
            <person name="Secka A."/>
            <person name="Antonio M."/>
            <person name="Oren A."/>
            <person name="Chaudhuri R.R."/>
            <person name="La Ragione R."/>
            <person name="Hildebrand F."/>
            <person name="Pallen M.J."/>
        </authorList>
    </citation>
    <scope>NUCLEOTIDE SEQUENCE</scope>
    <source>
        <strain evidence="12">ChiGjej6B6-14162</strain>
    </source>
</reference>
<comment type="caution">
    <text evidence="12">The sequence shown here is derived from an EMBL/GenBank/DDBJ whole genome shotgun (WGS) entry which is preliminary data.</text>
</comment>
<dbReference type="Pfam" id="PF03544">
    <property type="entry name" value="TonB_C"/>
    <property type="match status" value="1"/>
</dbReference>
<gene>
    <name evidence="12" type="ORF">H9977_12270</name>
</gene>
<evidence type="ECO:0000256" key="2">
    <source>
        <dbReference type="ARBA" id="ARBA00006555"/>
    </source>
</evidence>
<dbReference type="PANTHER" id="PTHR33446:SF2">
    <property type="entry name" value="PROTEIN TONB"/>
    <property type="match status" value="1"/>
</dbReference>
<reference evidence="12" key="2">
    <citation type="submission" date="2021-04" db="EMBL/GenBank/DDBJ databases">
        <authorList>
            <person name="Gilroy R."/>
        </authorList>
    </citation>
    <scope>NUCLEOTIDE SEQUENCE</scope>
    <source>
        <strain evidence="12">ChiGjej6B6-14162</strain>
    </source>
</reference>
<dbReference type="NCBIfam" id="TIGR01352">
    <property type="entry name" value="tonB_Cterm"/>
    <property type="match status" value="1"/>
</dbReference>
<dbReference type="GO" id="GO:0098797">
    <property type="term" value="C:plasma membrane protein complex"/>
    <property type="evidence" value="ECO:0007669"/>
    <property type="project" value="TreeGrafter"/>
</dbReference>
<name>A0A9D1XA87_9BACT</name>
<keyword evidence="7" id="KW-0653">Protein transport</keyword>
<dbReference type="GO" id="GO:0030288">
    <property type="term" value="C:outer membrane-bounded periplasmic space"/>
    <property type="evidence" value="ECO:0007669"/>
    <property type="project" value="InterPro"/>
</dbReference>
<evidence type="ECO:0000256" key="8">
    <source>
        <dbReference type="ARBA" id="ARBA00022989"/>
    </source>
</evidence>
<dbReference type="FunFam" id="3.30.1150.10:FF:000002">
    <property type="entry name" value="Energy transducer TonB"/>
    <property type="match status" value="1"/>
</dbReference>
<keyword evidence="3" id="KW-0813">Transport</keyword>
<dbReference type="SUPFAM" id="SSF74653">
    <property type="entry name" value="TolA/TonB C-terminal domain"/>
    <property type="match status" value="1"/>
</dbReference>
<evidence type="ECO:0000256" key="9">
    <source>
        <dbReference type="ARBA" id="ARBA00023136"/>
    </source>
</evidence>
<organism evidence="12 13">
    <name type="scientific">Candidatus Parabacteroides intestinipullorum</name>
    <dbReference type="NCBI Taxonomy" id="2838723"/>
    <lineage>
        <taxon>Bacteria</taxon>
        <taxon>Pseudomonadati</taxon>
        <taxon>Bacteroidota</taxon>
        <taxon>Bacteroidia</taxon>
        <taxon>Bacteroidales</taxon>
        <taxon>Tannerellaceae</taxon>
        <taxon>Parabacteroides</taxon>
    </lineage>
</organism>
<protein>
    <submittedName>
        <fullName evidence="12">Energy transducer TonB</fullName>
    </submittedName>
</protein>
<evidence type="ECO:0000256" key="4">
    <source>
        <dbReference type="ARBA" id="ARBA00022475"/>
    </source>
</evidence>
<dbReference type="PROSITE" id="PS52015">
    <property type="entry name" value="TONB_CTD"/>
    <property type="match status" value="1"/>
</dbReference>
<evidence type="ECO:0000256" key="6">
    <source>
        <dbReference type="ARBA" id="ARBA00022692"/>
    </source>
</evidence>
<proteinExistence type="inferred from homology"/>
<dbReference type="PRINTS" id="PR01374">
    <property type="entry name" value="TONBPROTEIN"/>
</dbReference>
<keyword evidence="9 10" id="KW-0472">Membrane</keyword>
<dbReference type="GO" id="GO:0055085">
    <property type="term" value="P:transmembrane transport"/>
    <property type="evidence" value="ECO:0007669"/>
    <property type="project" value="InterPro"/>
</dbReference>
<comment type="subcellular location">
    <subcellularLocation>
        <location evidence="1">Cell inner membrane</location>
        <topology evidence="1">Single-pass membrane protein</topology>
        <orientation evidence="1">Periplasmic side</orientation>
    </subcellularLocation>
</comment>
<keyword evidence="8 10" id="KW-1133">Transmembrane helix</keyword>
<keyword evidence="4" id="KW-1003">Cell membrane</keyword>
<dbReference type="Proteomes" id="UP000886740">
    <property type="component" value="Unassembled WGS sequence"/>
</dbReference>
<feature type="transmembrane region" description="Helical" evidence="10">
    <location>
        <begin position="20"/>
        <end position="37"/>
    </location>
</feature>
<dbReference type="InterPro" id="IPR051045">
    <property type="entry name" value="TonB-dependent_transducer"/>
</dbReference>
<evidence type="ECO:0000256" key="7">
    <source>
        <dbReference type="ARBA" id="ARBA00022927"/>
    </source>
</evidence>
<keyword evidence="5" id="KW-0997">Cell inner membrane</keyword>
<dbReference type="Gene3D" id="3.30.1150.10">
    <property type="match status" value="1"/>
</dbReference>